<dbReference type="PANTHER" id="PTHR30304">
    <property type="entry name" value="D-TAGATOSE-1,6-BISPHOSPHATE ALDOLASE"/>
    <property type="match status" value="1"/>
</dbReference>
<dbReference type="InterPro" id="IPR050246">
    <property type="entry name" value="Class_II_FBP_aldolase"/>
</dbReference>
<comment type="caution">
    <text evidence="2">The sequence shown here is derived from an EMBL/GenBank/DDBJ whole genome shotgun (WGS) entry which is preliminary data.</text>
</comment>
<accession>A0ABT6KXD7</accession>
<dbReference type="RefSeq" id="WP_280832033.1">
    <property type="nucleotide sequence ID" value="NZ_JARXVE010000003.1"/>
</dbReference>
<keyword evidence="3" id="KW-1185">Reference proteome</keyword>
<dbReference type="EMBL" id="JARXVE010000003">
    <property type="protein sequence ID" value="MDH6195366.1"/>
    <property type="molecule type" value="Genomic_DNA"/>
</dbReference>
<dbReference type="Pfam" id="PF01116">
    <property type="entry name" value="F_bP_aldolase"/>
    <property type="match status" value="1"/>
</dbReference>
<organism evidence="2 3">
    <name type="scientific">Mycolicibacterium frederiksbergense</name>
    <dbReference type="NCBI Taxonomy" id="117567"/>
    <lineage>
        <taxon>Bacteria</taxon>
        <taxon>Bacillati</taxon>
        <taxon>Actinomycetota</taxon>
        <taxon>Actinomycetes</taxon>
        <taxon>Mycobacteriales</taxon>
        <taxon>Mycobacteriaceae</taxon>
        <taxon>Mycolicibacterium</taxon>
    </lineage>
</organism>
<dbReference type="SUPFAM" id="SSF51569">
    <property type="entry name" value="Aldolase"/>
    <property type="match status" value="1"/>
</dbReference>
<evidence type="ECO:0000313" key="3">
    <source>
        <dbReference type="Proteomes" id="UP001160130"/>
    </source>
</evidence>
<dbReference type="InterPro" id="IPR013785">
    <property type="entry name" value="Aldolase_TIM"/>
</dbReference>
<dbReference type="PANTHER" id="PTHR30304:SF0">
    <property type="entry name" value="D-TAGATOSE-1,6-BISPHOSPHATE ALDOLASE SUBUNIT GATY-RELATED"/>
    <property type="match status" value="1"/>
</dbReference>
<dbReference type="GO" id="GO:0004332">
    <property type="term" value="F:fructose-bisphosphate aldolase activity"/>
    <property type="evidence" value="ECO:0007669"/>
    <property type="project" value="UniProtKB-EC"/>
</dbReference>
<dbReference type="Gene3D" id="3.20.20.70">
    <property type="entry name" value="Aldolase class I"/>
    <property type="match status" value="1"/>
</dbReference>
<sequence>MPLTDTADLVASAASTGTAVLAFNVITIEHAEGIAEGAERAGLAALLQVSENTIRFHGGRLAPLVSACAQIATHSTTPLAVHLDHLQDAALTAEAIMTAADLGVSSLMVDAAHLPYLENVDRTRSFTAEAHAAGLWMEAELGEIGGKGGATTNAHVSGARTDPQEAAAFVAATGVDGLAVAIGSSHAMTTREAELDFDLITALAADLPIPLVLHGSSGVSDAQLGRAVQAGIRKINIGTALNAGYTSAIRASLAANPAVTDPRGYLAAARQAIGDLVVELGTAIAASPVSVRAERTETP</sequence>
<keyword evidence="2" id="KW-0456">Lyase</keyword>
<evidence type="ECO:0000256" key="1">
    <source>
        <dbReference type="ARBA" id="ARBA00001947"/>
    </source>
</evidence>
<gene>
    <name evidence="2" type="ORF">M2272_002006</name>
</gene>
<proteinExistence type="predicted"/>
<dbReference type="InterPro" id="IPR000771">
    <property type="entry name" value="FBA_II"/>
</dbReference>
<dbReference type="CDD" id="cd00947">
    <property type="entry name" value="TBP_aldolase_IIB"/>
    <property type="match status" value="1"/>
</dbReference>
<dbReference type="Proteomes" id="UP001160130">
    <property type="component" value="Unassembled WGS sequence"/>
</dbReference>
<protein>
    <submittedName>
        <fullName evidence="2">Fructose-bisphosphate aldolase class II</fullName>
        <ecNumber evidence="2">4.1.2.13</ecNumber>
    </submittedName>
</protein>
<dbReference type="PIRSF" id="PIRSF001359">
    <property type="entry name" value="F_bP_aldolase_II"/>
    <property type="match status" value="1"/>
</dbReference>
<name>A0ABT6KXD7_9MYCO</name>
<evidence type="ECO:0000313" key="2">
    <source>
        <dbReference type="EMBL" id="MDH6195366.1"/>
    </source>
</evidence>
<dbReference type="EC" id="4.1.2.13" evidence="2"/>
<comment type="cofactor">
    <cofactor evidence="1">
        <name>Zn(2+)</name>
        <dbReference type="ChEBI" id="CHEBI:29105"/>
    </cofactor>
</comment>
<reference evidence="2 3" key="1">
    <citation type="submission" date="2023-04" db="EMBL/GenBank/DDBJ databases">
        <title>Forest soil microbial communities from Buena Vista Peninsula, Colon Province, Panama.</title>
        <authorList>
            <person name="Bouskill N."/>
        </authorList>
    </citation>
    <scope>NUCLEOTIDE SEQUENCE [LARGE SCALE GENOMIC DNA]</scope>
    <source>
        <strain evidence="2 3">AC80</strain>
    </source>
</reference>